<organism evidence="1 2">
    <name type="scientific">Actinomadura geliboluensis</name>
    <dbReference type="NCBI Taxonomy" id="882440"/>
    <lineage>
        <taxon>Bacteria</taxon>
        <taxon>Bacillati</taxon>
        <taxon>Actinomycetota</taxon>
        <taxon>Actinomycetes</taxon>
        <taxon>Streptosporangiales</taxon>
        <taxon>Thermomonosporaceae</taxon>
        <taxon>Actinomadura</taxon>
    </lineage>
</organism>
<dbReference type="RefSeq" id="WP_138639835.1">
    <property type="nucleotide sequence ID" value="NZ_VCKZ01000270.1"/>
</dbReference>
<sequence>MGDYFQTLADIHAALEDADRLAADIRDWLIASGVISPDRTDCVLGAPTGHPPGPRVNDVVDGTDDSWRDLWSNGLDIKTGQTVFDAGQGEPWAVTCPHCATEYTLVSETFELVLEAWEPFRDVVHGWDEGDKVVKTCPTCERPVDPQAWQWADDYFALGHLGFTFWNWPPLRPDFIAALAARLGHPPVHLEGKL</sequence>
<dbReference type="EMBL" id="VCKZ01000270">
    <property type="protein sequence ID" value="TMR32341.1"/>
    <property type="molecule type" value="Genomic_DNA"/>
</dbReference>
<dbReference type="AlphaFoldDB" id="A0A5S4GIJ0"/>
<protein>
    <submittedName>
        <fullName evidence="1">Uncharacterized protein</fullName>
    </submittedName>
</protein>
<dbReference type="Proteomes" id="UP000305238">
    <property type="component" value="Unassembled WGS sequence"/>
</dbReference>
<gene>
    <name evidence="1" type="ORF">ETD96_29875</name>
</gene>
<proteinExistence type="predicted"/>
<evidence type="ECO:0000313" key="1">
    <source>
        <dbReference type="EMBL" id="TMR32341.1"/>
    </source>
</evidence>
<keyword evidence="2" id="KW-1185">Reference proteome</keyword>
<reference evidence="1 2" key="1">
    <citation type="submission" date="2019-05" db="EMBL/GenBank/DDBJ databases">
        <title>Draft genome sequence of Actinomadura geliboluensis A8036.</title>
        <authorList>
            <person name="Saricaoglu S."/>
            <person name="Isik K."/>
        </authorList>
    </citation>
    <scope>NUCLEOTIDE SEQUENCE [LARGE SCALE GENOMIC DNA]</scope>
    <source>
        <strain evidence="1 2">A8036</strain>
    </source>
</reference>
<dbReference type="OrthoDB" id="3468002at2"/>
<accession>A0A5S4GIJ0</accession>
<evidence type="ECO:0000313" key="2">
    <source>
        <dbReference type="Proteomes" id="UP000305238"/>
    </source>
</evidence>
<name>A0A5S4GIJ0_9ACTN</name>
<comment type="caution">
    <text evidence="1">The sequence shown here is derived from an EMBL/GenBank/DDBJ whole genome shotgun (WGS) entry which is preliminary data.</text>
</comment>